<feature type="compositionally biased region" description="Polar residues" evidence="1">
    <location>
        <begin position="22"/>
        <end position="34"/>
    </location>
</feature>
<reference evidence="2" key="1">
    <citation type="submission" date="2021-03" db="EMBL/GenBank/DDBJ databases">
        <authorList>
            <person name="Tagirdzhanova G."/>
        </authorList>
    </citation>
    <scope>NUCLEOTIDE SEQUENCE</scope>
</reference>
<feature type="region of interest" description="Disordered" evidence="1">
    <location>
        <begin position="592"/>
        <end position="652"/>
    </location>
</feature>
<dbReference type="PANTHER" id="PTHR23082">
    <property type="entry name" value="TRANSCRIPTION INITIATION FACTOR IIIC TFIIIC , POLYPEPTIDE 3-RELATED"/>
    <property type="match status" value="1"/>
</dbReference>
<dbReference type="InterPro" id="IPR039340">
    <property type="entry name" value="Tfc4/TFIIIC-102/Sfc4"/>
</dbReference>
<dbReference type="SUPFAM" id="SSF48452">
    <property type="entry name" value="TPR-like"/>
    <property type="match status" value="2"/>
</dbReference>
<evidence type="ECO:0000256" key="1">
    <source>
        <dbReference type="SAM" id="MobiDB-lite"/>
    </source>
</evidence>
<dbReference type="GO" id="GO:0006383">
    <property type="term" value="P:transcription by RNA polymerase III"/>
    <property type="evidence" value="ECO:0007669"/>
    <property type="project" value="InterPro"/>
</dbReference>
<dbReference type="Proteomes" id="UP000664521">
    <property type="component" value="Unassembled WGS sequence"/>
</dbReference>
<dbReference type="Gene3D" id="1.25.40.10">
    <property type="entry name" value="Tetratricopeptide repeat domain"/>
    <property type="match status" value="3"/>
</dbReference>
<sequence length="1065" mass="120988">MDELRGSEGIDGAESDDEAVIQPSQRFNLNNSNAYPDPEDIPTYPWFGSKIGEREAYIPRSSTEPLNALISSESEDNSEGEDAFYTENGEMARGQFDYNNALADPDFQDFDDSATSDDLLSGADTEVPPSSPKRRGRPPAKAGIYRPPGPQRANARGRGGRRVARGAPGVKRGPRKPLEPSPEFKSLHSQATMAFIGYKYEEAEQLALQAINQNPEMFAAHSLLSEILLARGDTDKATAALFNGAHTRPGDPDVWLRVAELMMDRDAEEKVSLIPDAIYCLTRVLNIQPKNVDVRYRRASLNRKLGYLGRAANEYEQMLKYLPHDTHVLRLLAGVYVDLGDVDRALQRYEESIAHYQLLQPVHVTGLSWSDVNVCAELYGFDEQYEAGIQRLKSLSRWLLGRGQDSIWESFSIDDREWDLKDEPRRDQVEGFEPDLYESSTYGEGLPLELRIRLGVYRLKIGDTSEARHHFRWLDHDNGKPGADIFDYGDLFREAADALRVHELYNEALTYYAPLQEGNDAVDASYFCDMAFCYWKLGLRSEAEDCYQTAAESGDTTVDLQSHLAEMCKEISISERSTKLLESFSAATMAGSEQADSVSVPKRDGGISRSGHTSSSMLARREKRQFSKPSALERQRREHEQEQLEQERDGRIAGQFIRLQQSNASSRKGQVESRLKWMSAAQTLIQDFRSNSIFYPTERYMKFFGYTSEARAMSNTNKVTQAAMSEDPLLLDGEVVRPLHPLDTASIPQEYRGIQFEIWLEIFLEYATMQAQQGHTVEAYDTINAAWEANIFYHSAQSSLLIHVSCALLCNDDTTLRNVSRWFMQEYQFTTDAYRLTAAFHRLCNTGKAWYNCSNTQKYLLRQLKAMDYPLVSESQKRTFPAGKAGYTLRDESGNPVMATSMDVTLLMLYGQILYCGRSFAPALNYFFRAYALDPGNPMIHLSIALSYLHHAFKRQSDSRNHLTTQGFSFLYSYYDIRQKSLATYERQEADYNMARAFHMLGLTHLAVPFYERCLDRITDSHRSCSNHSSEDFTREAAYALQGIWAMDGEVNRARQLSETWLIML</sequence>
<dbReference type="EMBL" id="CAJPDS010000029">
    <property type="protein sequence ID" value="CAF9921721.1"/>
    <property type="molecule type" value="Genomic_DNA"/>
</dbReference>
<dbReference type="Pfam" id="PF14559">
    <property type="entry name" value="TPR_19"/>
    <property type="match status" value="1"/>
</dbReference>
<feature type="compositionally biased region" description="Basic and acidic residues" evidence="1">
    <location>
        <begin position="631"/>
        <end position="651"/>
    </location>
</feature>
<proteinExistence type="predicted"/>
<feature type="region of interest" description="Disordered" evidence="1">
    <location>
        <begin position="59"/>
        <end position="185"/>
    </location>
</feature>
<keyword evidence="3" id="KW-1185">Reference proteome</keyword>
<dbReference type="InterPro" id="IPR011990">
    <property type="entry name" value="TPR-like_helical_dom_sf"/>
</dbReference>
<protein>
    <submittedName>
        <fullName evidence="2">Transcription factor TFIIIC subunit tfc4</fullName>
    </submittedName>
</protein>
<evidence type="ECO:0000313" key="3">
    <source>
        <dbReference type="Proteomes" id="UP000664521"/>
    </source>
</evidence>
<dbReference type="GO" id="GO:0000127">
    <property type="term" value="C:transcription factor TFIIIC complex"/>
    <property type="evidence" value="ECO:0007669"/>
    <property type="project" value="TreeGrafter"/>
</dbReference>
<dbReference type="AlphaFoldDB" id="A0A8H3FBQ1"/>
<accession>A0A8H3FBQ1</accession>
<organism evidence="2 3">
    <name type="scientific">Heterodermia speciosa</name>
    <dbReference type="NCBI Taxonomy" id="116794"/>
    <lineage>
        <taxon>Eukaryota</taxon>
        <taxon>Fungi</taxon>
        <taxon>Dikarya</taxon>
        <taxon>Ascomycota</taxon>
        <taxon>Pezizomycotina</taxon>
        <taxon>Lecanoromycetes</taxon>
        <taxon>OSLEUM clade</taxon>
        <taxon>Lecanoromycetidae</taxon>
        <taxon>Caliciales</taxon>
        <taxon>Physciaceae</taxon>
        <taxon>Heterodermia</taxon>
    </lineage>
</organism>
<feature type="compositionally biased region" description="Acidic residues" evidence="1">
    <location>
        <begin position="73"/>
        <end position="84"/>
    </location>
</feature>
<dbReference type="Pfam" id="PF13432">
    <property type="entry name" value="TPR_16"/>
    <property type="match status" value="1"/>
</dbReference>
<feature type="compositionally biased region" description="Acidic residues" evidence="1">
    <location>
        <begin position="106"/>
        <end position="115"/>
    </location>
</feature>
<gene>
    <name evidence="2" type="primary">TFC4</name>
    <name evidence="2" type="ORF">HETSPECPRED_004604</name>
</gene>
<dbReference type="InterPro" id="IPR019734">
    <property type="entry name" value="TPR_rpt"/>
</dbReference>
<dbReference type="OrthoDB" id="9991317at2759"/>
<comment type="caution">
    <text evidence="2">The sequence shown here is derived from an EMBL/GenBank/DDBJ whole genome shotgun (WGS) entry which is preliminary data.</text>
</comment>
<name>A0A8H3FBQ1_9LECA</name>
<dbReference type="PANTHER" id="PTHR23082:SF0">
    <property type="entry name" value="GENERAL TRANSCRIPTION FACTOR 3C POLYPEPTIDE 3"/>
    <property type="match status" value="1"/>
</dbReference>
<feature type="region of interest" description="Disordered" evidence="1">
    <location>
        <begin position="1"/>
        <end position="42"/>
    </location>
</feature>
<evidence type="ECO:0000313" key="2">
    <source>
        <dbReference type="EMBL" id="CAF9921721.1"/>
    </source>
</evidence>
<dbReference type="SMART" id="SM00028">
    <property type="entry name" value="TPR"/>
    <property type="match status" value="7"/>
</dbReference>